<organism evidence="3 4">
    <name type="scientific">Portunus trituberculatus</name>
    <name type="common">Swimming crab</name>
    <name type="synonym">Neptunus trituberculatus</name>
    <dbReference type="NCBI Taxonomy" id="210409"/>
    <lineage>
        <taxon>Eukaryota</taxon>
        <taxon>Metazoa</taxon>
        <taxon>Ecdysozoa</taxon>
        <taxon>Arthropoda</taxon>
        <taxon>Crustacea</taxon>
        <taxon>Multicrustacea</taxon>
        <taxon>Malacostraca</taxon>
        <taxon>Eumalacostraca</taxon>
        <taxon>Eucarida</taxon>
        <taxon>Decapoda</taxon>
        <taxon>Pleocyemata</taxon>
        <taxon>Brachyura</taxon>
        <taxon>Eubrachyura</taxon>
        <taxon>Portunoidea</taxon>
        <taxon>Portunidae</taxon>
        <taxon>Portuninae</taxon>
        <taxon>Portunus</taxon>
    </lineage>
</organism>
<reference evidence="3 4" key="1">
    <citation type="submission" date="2019-05" db="EMBL/GenBank/DDBJ databases">
        <title>Another draft genome of Portunus trituberculatus and its Hox gene families provides insights of decapod evolution.</title>
        <authorList>
            <person name="Jeong J.-H."/>
            <person name="Song I."/>
            <person name="Kim S."/>
            <person name="Choi T."/>
            <person name="Kim D."/>
            <person name="Ryu S."/>
            <person name="Kim W."/>
        </authorList>
    </citation>
    <scope>NUCLEOTIDE SEQUENCE [LARGE SCALE GENOMIC DNA]</scope>
    <source>
        <tissue evidence="3">Muscle</tissue>
    </source>
</reference>
<comment type="caution">
    <text evidence="3">The sequence shown here is derived from an EMBL/GenBank/DDBJ whole genome shotgun (WGS) entry which is preliminary data.</text>
</comment>
<dbReference type="EMBL" id="VSRR010004695">
    <property type="protein sequence ID" value="MPC40449.1"/>
    <property type="molecule type" value="Genomic_DNA"/>
</dbReference>
<feature type="region of interest" description="Disordered" evidence="1">
    <location>
        <begin position="79"/>
        <end position="111"/>
    </location>
</feature>
<feature type="signal peptide" evidence="2">
    <location>
        <begin position="1"/>
        <end position="19"/>
    </location>
</feature>
<gene>
    <name evidence="3" type="ORF">E2C01_034006</name>
</gene>
<dbReference type="AlphaFoldDB" id="A0A5B7F586"/>
<feature type="compositionally biased region" description="Low complexity" evidence="1">
    <location>
        <begin position="79"/>
        <end position="100"/>
    </location>
</feature>
<protein>
    <recommendedName>
        <fullName evidence="5">Secreted protein</fullName>
    </recommendedName>
</protein>
<evidence type="ECO:0000256" key="2">
    <source>
        <dbReference type="SAM" id="SignalP"/>
    </source>
</evidence>
<accession>A0A5B7F586</accession>
<evidence type="ECO:0008006" key="5">
    <source>
        <dbReference type="Google" id="ProtNLM"/>
    </source>
</evidence>
<name>A0A5B7F586_PORTR</name>
<dbReference type="Proteomes" id="UP000324222">
    <property type="component" value="Unassembled WGS sequence"/>
</dbReference>
<evidence type="ECO:0000313" key="4">
    <source>
        <dbReference type="Proteomes" id="UP000324222"/>
    </source>
</evidence>
<proteinExistence type="predicted"/>
<feature type="chain" id="PRO_5022729593" description="Secreted protein" evidence="2">
    <location>
        <begin position="20"/>
        <end position="129"/>
    </location>
</feature>
<evidence type="ECO:0000313" key="3">
    <source>
        <dbReference type="EMBL" id="MPC40449.1"/>
    </source>
</evidence>
<keyword evidence="2" id="KW-0732">Signal</keyword>
<evidence type="ECO:0000256" key="1">
    <source>
        <dbReference type="SAM" id="MobiDB-lite"/>
    </source>
</evidence>
<keyword evidence="4" id="KW-1185">Reference proteome</keyword>
<sequence length="129" mass="13606">MLTSAVTVVALQVESTVLAVECSPLPSSWHSLFPAGVAVAAGPRGGRGTPNWSARCWLCSCRSERNILSSSPYRFSERYSSSSSLQRSHQLQVTPTIKTPTSPPPPRPLAAAGQGVVVASVLCTVDINI</sequence>